<dbReference type="Pfam" id="PF00069">
    <property type="entry name" value="Pkinase"/>
    <property type="match status" value="1"/>
</dbReference>
<dbReference type="InterPro" id="IPR000719">
    <property type="entry name" value="Prot_kinase_dom"/>
</dbReference>
<dbReference type="GeneID" id="94828021"/>
<keyword evidence="4" id="KW-0808">Transferase</keyword>
<proteinExistence type="predicted"/>
<dbReference type="PANTHER" id="PTHR11909">
    <property type="entry name" value="CASEIN KINASE-RELATED"/>
    <property type="match status" value="1"/>
</dbReference>
<dbReference type="EMBL" id="MLAK01000838">
    <property type="protein sequence ID" value="OHT03147.1"/>
    <property type="molecule type" value="Genomic_DNA"/>
</dbReference>
<accession>A0A1J4JVW1</accession>
<reference evidence="4" key="1">
    <citation type="submission" date="2016-10" db="EMBL/GenBank/DDBJ databases">
        <authorList>
            <person name="Benchimol M."/>
            <person name="Almeida L.G."/>
            <person name="Vasconcelos A.T."/>
            <person name="Perreira-Neves A."/>
            <person name="Rosa I.A."/>
            <person name="Tasca T."/>
            <person name="Bogo M.R."/>
            <person name="de Souza W."/>
        </authorList>
    </citation>
    <scope>NUCLEOTIDE SEQUENCE [LARGE SCALE GENOMIC DNA]</scope>
    <source>
        <strain evidence="4">K</strain>
    </source>
</reference>
<keyword evidence="5" id="KW-1185">Reference proteome</keyword>
<evidence type="ECO:0000313" key="5">
    <source>
        <dbReference type="Proteomes" id="UP000179807"/>
    </source>
</evidence>
<dbReference type="PROSITE" id="PS50011">
    <property type="entry name" value="PROTEIN_KINASE_DOM"/>
    <property type="match status" value="1"/>
</dbReference>
<dbReference type="GO" id="GO:0005524">
    <property type="term" value="F:ATP binding"/>
    <property type="evidence" value="ECO:0007669"/>
    <property type="project" value="InterPro"/>
</dbReference>
<dbReference type="InterPro" id="IPR008271">
    <property type="entry name" value="Ser/Thr_kinase_AS"/>
</dbReference>
<dbReference type="PROSITE" id="PS00108">
    <property type="entry name" value="PROTEIN_KINASE_ST"/>
    <property type="match status" value="1"/>
</dbReference>
<evidence type="ECO:0000259" key="3">
    <source>
        <dbReference type="PROSITE" id="PS50011"/>
    </source>
</evidence>
<dbReference type="VEuPathDB" id="TrichDB:TRFO_06809"/>
<dbReference type="InterPro" id="IPR050235">
    <property type="entry name" value="CK1_Ser-Thr_kinase"/>
</dbReference>
<dbReference type="RefSeq" id="XP_068356283.1">
    <property type="nucleotide sequence ID" value="XM_068493317.1"/>
</dbReference>
<dbReference type="Gene3D" id="1.10.510.10">
    <property type="entry name" value="Transferase(Phosphotransferase) domain 1"/>
    <property type="match status" value="1"/>
</dbReference>
<dbReference type="EC" id="2.7.11.1" evidence="1"/>
<feature type="region of interest" description="Disordered" evidence="2">
    <location>
        <begin position="358"/>
        <end position="377"/>
    </location>
</feature>
<feature type="domain" description="Protein kinase" evidence="3">
    <location>
        <begin position="9"/>
        <end position="269"/>
    </location>
</feature>
<dbReference type="AlphaFoldDB" id="A0A1J4JVW1"/>
<sequence length="377" mass="44609">MNVILGNHFSLIKKIAATSYSNIYMGEEMQTKTKVALKLEQLKAEFPQLEAEHKFMQRFQGAVGIPKIFYFGEEADYHLLVMEYFHYSLQDLLEKNNNKFSLKTVLMLADQLLLRIEYIHKCEYIYRDIKPENFMVGENSVIYAIDYGFFKSYIQLRSNQHIPFSKNRAFTGTPRYASINALKGYEQSRRDDLESLAYMLIYFLRGNLPWIGISNLKKIAKIKSDITPEILCRNCPNEFCMFLKAVRSLKFTEEPKYSEYRKWFRDLFIKNDFFYDGKFDWHHNSLPRILPKIIPFSQPVTRLPTPRNDIPQNANFADIVASRNARKRKYLPIIDNKRLVPDHIRLINKEILEKNMRQQAKTSFTTPRHKYSQSTKV</sequence>
<dbReference type="InterPro" id="IPR011009">
    <property type="entry name" value="Kinase-like_dom_sf"/>
</dbReference>
<dbReference type="OrthoDB" id="5800476at2759"/>
<dbReference type="GO" id="GO:0004674">
    <property type="term" value="F:protein serine/threonine kinase activity"/>
    <property type="evidence" value="ECO:0007669"/>
    <property type="project" value="UniProtKB-EC"/>
</dbReference>
<gene>
    <name evidence="4" type="ORF">TRFO_06809</name>
</gene>
<dbReference type="SUPFAM" id="SSF56112">
    <property type="entry name" value="Protein kinase-like (PK-like)"/>
    <property type="match status" value="1"/>
</dbReference>
<evidence type="ECO:0000313" key="4">
    <source>
        <dbReference type="EMBL" id="OHT03147.1"/>
    </source>
</evidence>
<name>A0A1J4JVW1_9EUKA</name>
<dbReference type="SMART" id="SM00220">
    <property type="entry name" value="S_TKc"/>
    <property type="match status" value="1"/>
</dbReference>
<dbReference type="CDD" id="cd14016">
    <property type="entry name" value="STKc_CK1"/>
    <property type="match status" value="1"/>
</dbReference>
<evidence type="ECO:0000256" key="1">
    <source>
        <dbReference type="ARBA" id="ARBA00012513"/>
    </source>
</evidence>
<comment type="caution">
    <text evidence="4">The sequence shown here is derived from an EMBL/GenBank/DDBJ whole genome shotgun (WGS) entry which is preliminary data.</text>
</comment>
<protein>
    <recommendedName>
        <fullName evidence="1">non-specific serine/threonine protein kinase</fullName>
        <ecNumber evidence="1">2.7.11.1</ecNumber>
    </recommendedName>
</protein>
<evidence type="ECO:0000256" key="2">
    <source>
        <dbReference type="SAM" id="MobiDB-lite"/>
    </source>
</evidence>
<keyword evidence="4" id="KW-0418">Kinase</keyword>
<organism evidence="4 5">
    <name type="scientific">Tritrichomonas foetus</name>
    <dbReference type="NCBI Taxonomy" id="1144522"/>
    <lineage>
        <taxon>Eukaryota</taxon>
        <taxon>Metamonada</taxon>
        <taxon>Parabasalia</taxon>
        <taxon>Tritrichomonadida</taxon>
        <taxon>Tritrichomonadidae</taxon>
        <taxon>Tritrichomonas</taxon>
    </lineage>
</organism>
<dbReference type="Proteomes" id="UP000179807">
    <property type="component" value="Unassembled WGS sequence"/>
</dbReference>